<protein>
    <submittedName>
        <fullName evidence="1">Uncharacterized protein</fullName>
    </submittedName>
</protein>
<keyword evidence="2" id="KW-1185">Reference proteome</keyword>
<dbReference type="GO" id="GO:0090729">
    <property type="term" value="F:toxin activity"/>
    <property type="evidence" value="ECO:0007669"/>
    <property type="project" value="InterPro"/>
</dbReference>
<sequence>MAKLGANIFEVAPNSNSIVTKQTAGVLPHQHKSFNVLNIGRTIIKAELLNGTSLSWHGSLQSPVEILPGEGKTLEVGKNLYYVTAVRIYNHSSVRALVHVGKVDGTNWDQETKGELKFDLSYIANILVKYGPGSIPVVDNKLETIIDFFWPQFESIWNLTIDAEYQLHEKMKSDIKQLRDKLLNFNVTLEYLNNSQTTPFHFMQLIDDMVGFERKFIFNPEAANSEFFNYMFLPYYSSVISLKMCLYQFGILNRLKIGLFDEQVRRLLLLSKQLIENRSDGAISYITRIYKDVFNKQYSSCDPQQIYEALSTVRTCCGVAGFEFFPYWNGILSNPYWQKKAYNDVVVYSSYYGRLSPNLAKQLVPEEVEEPLQPKLISSGIRNKMTRIDVFIWRKSYKTSPKIGGMSVYFQSGEVYNLGQRSQEVRTIDFKEFALVKLVAWGDHCIDCLEFIFSDERKEMCGSKDSLEGKHFVFELDCHYIAGIYLANDVPILKGQAANIAVSFQLNS</sequence>
<comment type="caution">
    <text evidence="1">The sequence shown here is derived from an EMBL/GenBank/DDBJ whole genome shotgun (WGS) entry which is preliminary data.</text>
</comment>
<evidence type="ECO:0000313" key="2">
    <source>
        <dbReference type="Proteomes" id="UP001153709"/>
    </source>
</evidence>
<dbReference type="EMBL" id="CAKJVB030000001">
    <property type="protein sequence ID" value="CAH1223251.1"/>
    <property type="molecule type" value="Genomic_DNA"/>
</dbReference>
<reference evidence="1" key="1">
    <citation type="submission" date="2022-01" db="EMBL/GenBank/DDBJ databases">
        <authorList>
            <person name="King R."/>
        </authorList>
    </citation>
    <scope>NUCLEOTIDE SEQUENCE</scope>
</reference>
<dbReference type="InterPro" id="IPR036716">
    <property type="entry name" value="Pest_crys_N_sf"/>
</dbReference>
<dbReference type="Proteomes" id="UP001153709">
    <property type="component" value="Unassembled WGS sequence"/>
</dbReference>
<proteinExistence type="predicted"/>
<name>A0A9P0DXM4_DIABA</name>
<evidence type="ECO:0000313" key="1">
    <source>
        <dbReference type="EMBL" id="CAH1223251.1"/>
    </source>
</evidence>
<dbReference type="OrthoDB" id="6672161at2759"/>
<dbReference type="AlphaFoldDB" id="A0A9P0DXM4"/>
<dbReference type="SUPFAM" id="SSF56849">
    <property type="entry name" value="delta-Endotoxin (insectocide), N-terminal domain"/>
    <property type="match status" value="1"/>
</dbReference>
<gene>
    <name evidence="1" type="ORF">DIABBA_LOCUS41</name>
</gene>
<accession>A0A9P0DXM4</accession>
<organism evidence="1 2">
    <name type="scientific">Diabrotica balteata</name>
    <name type="common">Banded cucumber beetle</name>
    <dbReference type="NCBI Taxonomy" id="107213"/>
    <lineage>
        <taxon>Eukaryota</taxon>
        <taxon>Metazoa</taxon>
        <taxon>Ecdysozoa</taxon>
        <taxon>Arthropoda</taxon>
        <taxon>Hexapoda</taxon>
        <taxon>Insecta</taxon>
        <taxon>Pterygota</taxon>
        <taxon>Neoptera</taxon>
        <taxon>Endopterygota</taxon>
        <taxon>Coleoptera</taxon>
        <taxon>Polyphaga</taxon>
        <taxon>Cucujiformia</taxon>
        <taxon>Chrysomeloidea</taxon>
        <taxon>Chrysomelidae</taxon>
        <taxon>Galerucinae</taxon>
        <taxon>Diabroticina</taxon>
        <taxon>Diabroticites</taxon>
        <taxon>Diabrotica</taxon>
    </lineage>
</organism>
<dbReference type="Gene3D" id="1.20.190.10">
    <property type="entry name" value="Pesticidal crystal protein, N-terminal domain"/>
    <property type="match status" value="1"/>
</dbReference>